<dbReference type="Gene3D" id="1.10.287.130">
    <property type="match status" value="1"/>
</dbReference>
<dbReference type="PANTHER" id="PTHR43065">
    <property type="entry name" value="SENSOR HISTIDINE KINASE"/>
    <property type="match status" value="1"/>
</dbReference>
<dbReference type="Gene3D" id="3.30.565.10">
    <property type="entry name" value="Histidine kinase-like ATPase, C-terminal domain"/>
    <property type="match status" value="1"/>
</dbReference>
<dbReference type="Pfam" id="PF00512">
    <property type="entry name" value="HisKA"/>
    <property type="match status" value="1"/>
</dbReference>
<evidence type="ECO:0000256" key="1">
    <source>
        <dbReference type="ARBA" id="ARBA00000085"/>
    </source>
</evidence>
<keyword evidence="3" id="KW-0597">Phosphoprotein</keyword>
<keyword evidence="5" id="KW-0547">Nucleotide-binding</keyword>
<evidence type="ECO:0000256" key="8">
    <source>
        <dbReference type="ARBA" id="ARBA00023012"/>
    </source>
</evidence>
<dbReference type="PROSITE" id="PS50112">
    <property type="entry name" value="PAS"/>
    <property type="match status" value="1"/>
</dbReference>
<dbReference type="NCBIfam" id="TIGR00229">
    <property type="entry name" value="sensory_box"/>
    <property type="match status" value="1"/>
</dbReference>
<dbReference type="SMART" id="SM00387">
    <property type="entry name" value="HATPase_c"/>
    <property type="match status" value="1"/>
</dbReference>
<feature type="domain" description="PAS" evidence="12">
    <location>
        <begin position="133"/>
        <end position="180"/>
    </location>
</feature>
<keyword evidence="6 13" id="KW-0418">Kinase</keyword>
<name>A0A5C5WL93_9BACT</name>
<evidence type="ECO:0000256" key="10">
    <source>
        <dbReference type="SAM" id="Phobius"/>
    </source>
</evidence>
<dbReference type="PANTHER" id="PTHR43065:SF10">
    <property type="entry name" value="PEROXIDE STRESS-ACTIVATED HISTIDINE KINASE MAK3"/>
    <property type="match status" value="1"/>
</dbReference>
<keyword evidence="14" id="KW-1185">Reference proteome</keyword>
<dbReference type="AlphaFoldDB" id="A0A5C5WL93"/>
<evidence type="ECO:0000313" key="14">
    <source>
        <dbReference type="Proteomes" id="UP000316598"/>
    </source>
</evidence>
<feature type="domain" description="Histidine kinase" evidence="11">
    <location>
        <begin position="268"/>
        <end position="475"/>
    </location>
</feature>
<dbReference type="InterPro" id="IPR003594">
    <property type="entry name" value="HATPase_dom"/>
</dbReference>
<gene>
    <name evidence="13" type="primary">kinA</name>
    <name evidence="13" type="ORF">Pla22_34960</name>
</gene>
<dbReference type="CDD" id="cd00082">
    <property type="entry name" value="HisKA"/>
    <property type="match status" value="1"/>
</dbReference>
<feature type="region of interest" description="Disordered" evidence="9">
    <location>
        <begin position="477"/>
        <end position="501"/>
    </location>
</feature>
<dbReference type="EC" id="2.7.13.3" evidence="2"/>
<dbReference type="GO" id="GO:0000155">
    <property type="term" value="F:phosphorelay sensor kinase activity"/>
    <property type="evidence" value="ECO:0007669"/>
    <property type="project" value="InterPro"/>
</dbReference>
<proteinExistence type="predicted"/>
<dbReference type="PROSITE" id="PS50109">
    <property type="entry name" value="HIS_KIN"/>
    <property type="match status" value="1"/>
</dbReference>
<keyword evidence="7" id="KW-0067">ATP-binding</keyword>
<evidence type="ECO:0000256" key="7">
    <source>
        <dbReference type="ARBA" id="ARBA00022840"/>
    </source>
</evidence>
<protein>
    <recommendedName>
        <fullName evidence="2">histidine kinase</fullName>
        <ecNumber evidence="2">2.7.13.3</ecNumber>
    </recommendedName>
</protein>
<comment type="caution">
    <text evidence="13">The sequence shown here is derived from an EMBL/GenBank/DDBJ whole genome shotgun (WGS) entry which is preliminary data.</text>
</comment>
<organism evidence="13 14">
    <name type="scientific">Rubripirellula amarantea</name>
    <dbReference type="NCBI Taxonomy" id="2527999"/>
    <lineage>
        <taxon>Bacteria</taxon>
        <taxon>Pseudomonadati</taxon>
        <taxon>Planctomycetota</taxon>
        <taxon>Planctomycetia</taxon>
        <taxon>Pirellulales</taxon>
        <taxon>Pirellulaceae</taxon>
        <taxon>Rubripirellula</taxon>
    </lineage>
</organism>
<accession>A0A5C5WL93</accession>
<dbReference type="EMBL" id="SJPI01000002">
    <property type="protein sequence ID" value="TWT50753.1"/>
    <property type="molecule type" value="Genomic_DNA"/>
</dbReference>
<dbReference type="InterPro" id="IPR036890">
    <property type="entry name" value="HATPase_C_sf"/>
</dbReference>
<keyword evidence="8" id="KW-0902">Two-component regulatory system</keyword>
<dbReference type="PRINTS" id="PR00344">
    <property type="entry name" value="BCTRLSENSOR"/>
</dbReference>
<keyword evidence="10" id="KW-0472">Membrane</keyword>
<dbReference type="Gene3D" id="3.30.450.20">
    <property type="entry name" value="PAS domain"/>
    <property type="match status" value="1"/>
</dbReference>
<feature type="transmembrane region" description="Helical" evidence="10">
    <location>
        <begin position="70"/>
        <end position="91"/>
    </location>
</feature>
<dbReference type="SUPFAM" id="SSF47384">
    <property type="entry name" value="Homodimeric domain of signal transducing histidine kinase"/>
    <property type="match status" value="1"/>
</dbReference>
<dbReference type="Proteomes" id="UP000316598">
    <property type="component" value="Unassembled WGS sequence"/>
</dbReference>
<keyword evidence="4 13" id="KW-0808">Transferase</keyword>
<dbReference type="SMART" id="SM00388">
    <property type="entry name" value="HisKA"/>
    <property type="match status" value="1"/>
</dbReference>
<evidence type="ECO:0000256" key="6">
    <source>
        <dbReference type="ARBA" id="ARBA00022777"/>
    </source>
</evidence>
<dbReference type="GO" id="GO:0005524">
    <property type="term" value="F:ATP binding"/>
    <property type="evidence" value="ECO:0007669"/>
    <property type="project" value="UniProtKB-KW"/>
</dbReference>
<evidence type="ECO:0000256" key="3">
    <source>
        <dbReference type="ARBA" id="ARBA00022553"/>
    </source>
</evidence>
<reference evidence="13 14" key="1">
    <citation type="submission" date="2019-02" db="EMBL/GenBank/DDBJ databases">
        <title>Deep-cultivation of Planctomycetes and their phenomic and genomic characterization uncovers novel biology.</title>
        <authorList>
            <person name="Wiegand S."/>
            <person name="Jogler M."/>
            <person name="Boedeker C."/>
            <person name="Pinto D."/>
            <person name="Vollmers J."/>
            <person name="Rivas-Marin E."/>
            <person name="Kohn T."/>
            <person name="Peeters S.H."/>
            <person name="Heuer A."/>
            <person name="Rast P."/>
            <person name="Oberbeckmann S."/>
            <person name="Bunk B."/>
            <person name="Jeske O."/>
            <person name="Meyerdierks A."/>
            <person name="Storesund J.E."/>
            <person name="Kallscheuer N."/>
            <person name="Luecker S."/>
            <person name="Lage O.M."/>
            <person name="Pohl T."/>
            <person name="Merkel B.J."/>
            <person name="Hornburger P."/>
            <person name="Mueller R.-W."/>
            <person name="Bruemmer F."/>
            <person name="Labrenz M."/>
            <person name="Spormann A.M."/>
            <person name="Op Den Camp H."/>
            <person name="Overmann J."/>
            <person name="Amann R."/>
            <person name="Jetten M.S.M."/>
            <person name="Mascher T."/>
            <person name="Medema M.H."/>
            <person name="Devos D.P."/>
            <person name="Kaster A.-K."/>
            <person name="Ovreas L."/>
            <person name="Rohde M."/>
            <person name="Galperin M.Y."/>
            <person name="Jogler C."/>
        </authorList>
    </citation>
    <scope>NUCLEOTIDE SEQUENCE [LARGE SCALE GENOMIC DNA]</scope>
    <source>
        <strain evidence="13 14">Pla22</strain>
    </source>
</reference>
<feature type="transmembrane region" description="Helical" evidence="10">
    <location>
        <begin position="103"/>
        <end position="126"/>
    </location>
</feature>
<sequence>MSEPVLNYEHVTVPRVPHGIQTAWDVTSASDTARRPWPKAERHFPRLHHCLLMSNRISALSTILRSPMRILGLVLMLVFIAEVAVMFALPYMVPGTLSASGEAVVDAVLLTLVCAPVLWLVIIGPLRRIAIQEHERSETIVANASESILTFDRDGSILSCNRKATELFGIDVESLIGRSMQSLLPSLPVIPDQLPAEFRVDAATPEGNRFPVQISVSEYPSESSRTRIAIVRDLTESERAEQERITMARETEALRAQQMATLAQLATGVAHEIRNPLTSIKMLVQVNRTKFADEGLPTDDLELVEQEIRRMERSVNSLLDYARPEKSEFRSFPIQDAVQRTVQLVEARCKTQNVHVRVEAPDNAICIEGDAAQIKQLLLNLALNALDAMPSGGNLIITVKRDQHRVDVSVCDDGMGISDKVLDKLFSPFVTTKESGVGLGLGICRRIAEAHHGTLTGVNRDCGGATFQLTLPIVAQDPSDTSTESESDISVHAQESSCKAS</sequence>
<dbReference type="SMART" id="SM00091">
    <property type="entry name" value="PAS"/>
    <property type="match status" value="1"/>
</dbReference>
<comment type="catalytic activity">
    <reaction evidence="1">
        <text>ATP + protein L-histidine = ADP + protein N-phospho-L-histidine.</text>
        <dbReference type="EC" id="2.7.13.3"/>
    </reaction>
</comment>
<keyword evidence="10" id="KW-1133">Transmembrane helix</keyword>
<dbReference type="SUPFAM" id="SSF55785">
    <property type="entry name" value="PYP-like sensor domain (PAS domain)"/>
    <property type="match status" value="1"/>
</dbReference>
<evidence type="ECO:0000256" key="5">
    <source>
        <dbReference type="ARBA" id="ARBA00022741"/>
    </source>
</evidence>
<dbReference type="InterPro" id="IPR003661">
    <property type="entry name" value="HisK_dim/P_dom"/>
</dbReference>
<dbReference type="CDD" id="cd00130">
    <property type="entry name" value="PAS"/>
    <property type="match status" value="1"/>
</dbReference>
<dbReference type="InterPro" id="IPR035965">
    <property type="entry name" value="PAS-like_dom_sf"/>
</dbReference>
<evidence type="ECO:0000259" key="12">
    <source>
        <dbReference type="PROSITE" id="PS50112"/>
    </source>
</evidence>
<dbReference type="SUPFAM" id="SSF55874">
    <property type="entry name" value="ATPase domain of HSP90 chaperone/DNA topoisomerase II/histidine kinase"/>
    <property type="match status" value="1"/>
</dbReference>
<dbReference type="Pfam" id="PF13426">
    <property type="entry name" value="PAS_9"/>
    <property type="match status" value="1"/>
</dbReference>
<evidence type="ECO:0000256" key="4">
    <source>
        <dbReference type="ARBA" id="ARBA00022679"/>
    </source>
</evidence>
<dbReference type="InterPro" id="IPR000014">
    <property type="entry name" value="PAS"/>
</dbReference>
<dbReference type="InterPro" id="IPR004358">
    <property type="entry name" value="Sig_transdc_His_kin-like_C"/>
</dbReference>
<evidence type="ECO:0000256" key="9">
    <source>
        <dbReference type="SAM" id="MobiDB-lite"/>
    </source>
</evidence>
<dbReference type="Pfam" id="PF02518">
    <property type="entry name" value="HATPase_c"/>
    <property type="match status" value="1"/>
</dbReference>
<evidence type="ECO:0000256" key="2">
    <source>
        <dbReference type="ARBA" id="ARBA00012438"/>
    </source>
</evidence>
<keyword evidence="10" id="KW-0812">Transmembrane</keyword>
<evidence type="ECO:0000259" key="11">
    <source>
        <dbReference type="PROSITE" id="PS50109"/>
    </source>
</evidence>
<dbReference type="InterPro" id="IPR005467">
    <property type="entry name" value="His_kinase_dom"/>
</dbReference>
<dbReference type="InterPro" id="IPR036097">
    <property type="entry name" value="HisK_dim/P_sf"/>
</dbReference>
<evidence type="ECO:0000313" key="13">
    <source>
        <dbReference type="EMBL" id="TWT50753.1"/>
    </source>
</evidence>